<feature type="domain" description="3'-5' exonuclease" evidence="2">
    <location>
        <begin position="191"/>
        <end position="371"/>
    </location>
</feature>
<evidence type="ECO:0000259" key="2">
    <source>
        <dbReference type="SMART" id="SM00474"/>
    </source>
</evidence>
<reference evidence="5" key="1">
    <citation type="submission" date="2020-03" db="EMBL/GenBank/DDBJ databases">
        <title>The deep terrestrial virosphere.</title>
        <authorList>
            <person name="Holmfeldt K."/>
            <person name="Nilsson E."/>
            <person name="Simone D."/>
            <person name="Lopez-Fernandez M."/>
            <person name="Wu X."/>
            <person name="de Brujin I."/>
            <person name="Lundin D."/>
            <person name="Andersson A."/>
            <person name="Bertilsson S."/>
            <person name="Dopson M."/>
        </authorList>
    </citation>
    <scope>NUCLEOTIDE SEQUENCE</scope>
    <source>
        <strain evidence="5">MM415A00818</strain>
    </source>
</reference>
<dbReference type="GO" id="GO:0006261">
    <property type="term" value="P:DNA-templated DNA replication"/>
    <property type="evidence" value="ECO:0007669"/>
    <property type="project" value="InterPro"/>
</dbReference>
<dbReference type="Gene3D" id="1.10.150.20">
    <property type="entry name" value="5' to 3' exonuclease, C-terminal subdomain"/>
    <property type="match status" value="1"/>
</dbReference>
<feature type="domain" description="DNA-directed DNA polymerase family A palm" evidence="3">
    <location>
        <begin position="549"/>
        <end position="745"/>
    </location>
</feature>
<sequence>MFTSYPQCKDCDLWKNVKSIGTATVGSETSTILFIGEANGRDEDACGVPFVGKSGRLLRDALEKFGVIDFAMTNTCRCRPPNNRPPTPKEIAACIHYTEEDRDRMPNLRLMIAVGNIALRALTGKQGITKVSGEEWGYQALDKQLKLMPLMHPSYVLQSQDKELERFYEHVARIPMIVKGTLSGEDDFGTYTVVDTPDKFVELIAFLQNSRIFAYDIETTGLNPRDPDSQVRTIQVSWDLRTAWILPLETIPWTDEQRDTILVELKAIFENKKIGKIGQNIKFDNLWMKTILGIDVRGTIWDTKIVEYLLYGKGSTGLKDMAWRYSRMGGYEKLLGDRPDKVENDETLWKYGGIDADLTFRVYKAQLPKIRKAPSLDHLLHTLLVPASDVLMRMEYRGIRIDTERVHVANQNCEELIAALKRQMSSLMEVKAFEDAEEIEFNPNSHQQIAYILFKICSLDPIKQTEKGHNSTDKEVLERYATDSKLAALLLDYSSYEQMRKTFLSELLSHERNGRIHTTLWLTETTTGRTSSKKPNMQNMPKGDKDILELRKCFVSDEGYILAEADMNQHELRVMAEIAGDQAMMEALSTDIHTATASIIFGIPPEEVTGEQRREAKTVNFGIIYGLTPYGLSQQLGIPESQAELWIYRFFEKYFMTKRYMDATSAFCRRYGYVEALSGRRRYFPSYEEFDVKKIKEAINFPIQSTASDILLYNAIGVDKLLRGRKSFLVLEVHDSLLLNIHRSEISLIDEIRDLMCGYSKQFLNFESELKVDIKVGENWGEMEDYK</sequence>
<dbReference type="InterPro" id="IPR043502">
    <property type="entry name" value="DNA/RNA_pol_sf"/>
</dbReference>
<dbReference type="FunFam" id="1.10.150.20:FF:000002">
    <property type="entry name" value="DNA polymerase I"/>
    <property type="match status" value="1"/>
</dbReference>
<dbReference type="Gene3D" id="3.30.70.370">
    <property type="match status" value="1"/>
</dbReference>
<dbReference type="GO" id="GO:0008408">
    <property type="term" value="F:3'-5' exonuclease activity"/>
    <property type="evidence" value="ECO:0007669"/>
    <property type="project" value="InterPro"/>
</dbReference>
<organism evidence="5">
    <name type="scientific">viral metagenome</name>
    <dbReference type="NCBI Taxonomy" id="1070528"/>
    <lineage>
        <taxon>unclassified sequences</taxon>
        <taxon>metagenomes</taxon>
        <taxon>organismal metagenomes</taxon>
    </lineage>
</organism>
<evidence type="ECO:0000259" key="3">
    <source>
        <dbReference type="SMART" id="SM00482"/>
    </source>
</evidence>
<accession>A0A6M3KDB5</accession>
<dbReference type="InterPro" id="IPR002298">
    <property type="entry name" value="DNA_polymerase_A"/>
</dbReference>
<protein>
    <submittedName>
        <fullName evidence="5">Putative DNA polymerase</fullName>
    </submittedName>
</protein>
<gene>
    <name evidence="5" type="ORF">MM415A00818_0006</name>
</gene>
<evidence type="ECO:0000259" key="4">
    <source>
        <dbReference type="SMART" id="SM00986"/>
    </source>
</evidence>
<dbReference type="InterPro" id="IPR012337">
    <property type="entry name" value="RNaseH-like_sf"/>
</dbReference>
<dbReference type="SUPFAM" id="SSF56672">
    <property type="entry name" value="DNA/RNA polymerases"/>
    <property type="match status" value="1"/>
</dbReference>
<dbReference type="PANTHER" id="PTHR10133:SF27">
    <property type="entry name" value="DNA POLYMERASE NU"/>
    <property type="match status" value="1"/>
</dbReference>
<dbReference type="GO" id="GO:0003677">
    <property type="term" value="F:DNA binding"/>
    <property type="evidence" value="ECO:0007669"/>
    <property type="project" value="InterPro"/>
</dbReference>
<dbReference type="Pfam" id="PF03167">
    <property type="entry name" value="UDG"/>
    <property type="match status" value="1"/>
</dbReference>
<dbReference type="SMART" id="SM00474">
    <property type="entry name" value="35EXOc"/>
    <property type="match status" value="1"/>
</dbReference>
<dbReference type="CDD" id="cd10030">
    <property type="entry name" value="UDG-F4_TTUDGA_SPO1dp_like"/>
    <property type="match status" value="1"/>
</dbReference>
<dbReference type="Gene3D" id="3.40.470.10">
    <property type="entry name" value="Uracil-DNA glycosylase-like domain"/>
    <property type="match status" value="1"/>
</dbReference>
<feature type="domain" description="Uracil-DNA glycosylase-like" evidence="4">
    <location>
        <begin position="23"/>
        <end position="169"/>
    </location>
</feature>
<dbReference type="Pfam" id="PF00476">
    <property type="entry name" value="DNA_pol_A"/>
    <property type="match status" value="1"/>
</dbReference>
<keyword evidence="1" id="KW-0235">DNA replication</keyword>
<dbReference type="GO" id="GO:0003887">
    <property type="term" value="F:DNA-directed DNA polymerase activity"/>
    <property type="evidence" value="ECO:0007669"/>
    <property type="project" value="InterPro"/>
</dbReference>
<dbReference type="SMART" id="SM00986">
    <property type="entry name" value="UDG"/>
    <property type="match status" value="1"/>
</dbReference>
<dbReference type="EMBL" id="MT142399">
    <property type="protein sequence ID" value="QJA79917.1"/>
    <property type="molecule type" value="Genomic_DNA"/>
</dbReference>
<name>A0A6M3KDB5_9ZZZZ</name>
<evidence type="ECO:0000256" key="1">
    <source>
        <dbReference type="ARBA" id="ARBA00022705"/>
    </source>
</evidence>
<dbReference type="InterPro" id="IPR036895">
    <property type="entry name" value="Uracil-DNA_glycosylase-like_sf"/>
</dbReference>
<dbReference type="SUPFAM" id="SSF53098">
    <property type="entry name" value="Ribonuclease H-like"/>
    <property type="match status" value="1"/>
</dbReference>
<dbReference type="PRINTS" id="PR00868">
    <property type="entry name" value="DNAPOLI"/>
</dbReference>
<dbReference type="InterPro" id="IPR002562">
    <property type="entry name" value="3'-5'_exonuclease_dom"/>
</dbReference>
<dbReference type="Gene3D" id="3.30.420.10">
    <property type="entry name" value="Ribonuclease H-like superfamily/Ribonuclease H"/>
    <property type="match status" value="1"/>
</dbReference>
<dbReference type="InterPro" id="IPR005122">
    <property type="entry name" value="Uracil-DNA_glycosylase-like"/>
</dbReference>
<evidence type="ECO:0000313" key="5">
    <source>
        <dbReference type="EMBL" id="QJA79917.1"/>
    </source>
</evidence>
<proteinExistence type="predicted"/>
<dbReference type="InterPro" id="IPR001098">
    <property type="entry name" value="DNA-dir_DNA_pol_A_palm_dom"/>
</dbReference>
<dbReference type="InterPro" id="IPR036397">
    <property type="entry name" value="RNaseH_sf"/>
</dbReference>
<dbReference type="PANTHER" id="PTHR10133">
    <property type="entry name" value="DNA POLYMERASE I"/>
    <property type="match status" value="1"/>
</dbReference>
<dbReference type="AlphaFoldDB" id="A0A6M3KDB5"/>
<dbReference type="Gene3D" id="1.20.1060.10">
    <property type="entry name" value="Taq DNA Polymerase, Chain T, domain 4"/>
    <property type="match status" value="1"/>
</dbReference>
<dbReference type="SUPFAM" id="SSF52141">
    <property type="entry name" value="Uracil-DNA glycosylase-like"/>
    <property type="match status" value="1"/>
</dbReference>
<dbReference type="SMART" id="SM00482">
    <property type="entry name" value="POLAc"/>
    <property type="match status" value="1"/>
</dbReference>
<dbReference type="SMART" id="SM00987">
    <property type="entry name" value="UreE_C"/>
    <property type="match status" value="1"/>
</dbReference>
<dbReference type="GO" id="GO:0006302">
    <property type="term" value="P:double-strand break repair"/>
    <property type="evidence" value="ECO:0007669"/>
    <property type="project" value="TreeGrafter"/>
</dbReference>
<dbReference type="Pfam" id="PF01612">
    <property type="entry name" value="DNA_pol_A_exo1"/>
    <property type="match status" value="1"/>
</dbReference>